<accession>A0ABW5R6C7</accession>
<feature type="transmembrane region" description="Helical" evidence="10">
    <location>
        <begin position="332"/>
        <end position="353"/>
    </location>
</feature>
<keyword evidence="4" id="KW-0808">Transferase</keyword>
<dbReference type="CDD" id="cd16922">
    <property type="entry name" value="HATPase_EvgS-ArcB-TorS-like"/>
    <property type="match status" value="1"/>
</dbReference>
<gene>
    <name evidence="13" type="ORF">ACFSUC_02955</name>
</gene>
<comment type="catalytic activity">
    <reaction evidence="1">
        <text>ATP + protein L-histidine = ADP + protein N-phospho-L-histidine.</text>
        <dbReference type="EC" id="2.7.13.3"/>
    </reaction>
</comment>
<dbReference type="EMBL" id="JBHUMM010000002">
    <property type="protein sequence ID" value="MFD2670567.1"/>
    <property type="molecule type" value="Genomic_DNA"/>
</dbReference>
<dbReference type="InterPro" id="IPR036890">
    <property type="entry name" value="HATPase_C_sf"/>
</dbReference>
<dbReference type="PRINTS" id="PR00344">
    <property type="entry name" value="BCTRLSENSOR"/>
</dbReference>
<keyword evidence="5" id="KW-0547">Nucleotide-binding</keyword>
<dbReference type="SMART" id="SM00387">
    <property type="entry name" value="HATPase_c"/>
    <property type="match status" value="2"/>
</dbReference>
<dbReference type="InterPro" id="IPR004358">
    <property type="entry name" value="Sig_transdc_His_kin-like_C"/>
</dbReference>
<dbReference type="GO" id="GO:0005524">
    <property type="term" value="F:ATP binding"/>
    <property type="evidence" value="ECO:0007669"/>
    <property type="project" value="UniProtKB-KW"/>
</dbReference>
<dbReference type="InterPro" id="IPR005467">
    <property type="entry name" value="His_kinase_dom"/>
</dbReference>
<dbReference type="InterPro" id="IPR008979">
    <property type="entry name" value="Galactose-bd-like_sf"/>
</dbReference>
<dbReference type="InterPro" id="IPR001789">
    <property type="entry name" value="Sig_transdc_resp-reg_receiver"/>
</dbReference>
<keyword evidence="10" id="KW-0472">Membrane</keyword>
<evidence type="ECO:0000259" key="12">
    <source>
        <dbReference type="PROSITE" id="PS50110"/>
    </source>
</evidence>
<feature type="transmembrane region" description="Helical" evidence="10">
    <location>
        <begin position="265"/>
        <end position="281"/>
    </location>
</feature>
<dbReference type="InterPro" id="IPR003594">
    <property type="entry name" value="HATPase_dom"/>
</dbReference>
<dbReference type="SUPFAM" id="SSF55874">
    <property type="entry name" value="ATPase domain of HSP90 chaperone/DNA topoisomerase II/histidine kinase"/>
    <property type="match status" value="2"/>
</dbReference>
<evidence type="ECO:0000256" key="1">
    <source>
        <dbReference type="ARBA" id="ARBA00000085"/>
    </source>
</evidence>
<dbReference type="CDD" id="cd00082">
    <property type="entry name" value="HisKA"/>
    <property type="match status" value="1"/>
</dbReference>
<feature type="transmembrane region" description="Helical" evidence="10">
    <location>
        <begin position="387"/>
        <end position="409"/>
    </location>
</feature>
<dbReference type="InterPro" id="IPR010559">
    <property type="entry name" value="Sig_transdc_His_kin_internal"/>
</dbReference>
<protein>
    <recommendedName>
        <fullName evidence="2">histidine kinase</fullName>
        <ecNumber evidence="2">2.7.13.3</ecNumber>
    </recommendedName>
</protein>
<dbReference type="InterPro" id="IPR011006">
    <property type="entry name" value="CheY-like_superfamily"/>
</dbReference>
<dbReference type="RefSeq" id="WP_379927957.1">
    <property type="nucleotide sequence ID" value="NZ_JBHUMM010000002.1"/>
</dbReference>
<dbReference type="EC" id="2.7.13.3" evidence="2"/>
<dbReference type="SUPFAM" id="SSF52172">
    <property type="entry name" value="CheY-like"/>
    <property type="match status" value="1"/>
</dbReference>
<keyword evidence="14" id="KW-1185">Reference proteome</keyword>
<reference evidence="14" key="1">
    <citation type="journal article" date="2019" name="Int. J. Syst. Evol. Microbiol.">
        <title>The Global Catalogue of Microorganisms (GCM) 10K type strain sequencing project: providing services to taxonomists for standard genome sequencing and annotation.</title>
        <authorList>
            <consortium name="The Broad Institute Genomics Platform"/>
            <consortium name="The Broad Institute Genome Sequencing Center for Infectious Disease"/>
            <person name="Wu L."/>
            <person name="Ma J."/>
        </authorList>
    </citation>
    <scope>NUCLEOTIDE SEQUENCE [LARGE SCALE GENOMIC DNA]</scope>
    <source>
        <strain evidence="14">KCTC 33676</strain>
    </source>
</reference>
<evidence type="ECO:0000256" key="3">
    <source>
        <dbReference type="ARBA" id="ARBA00022553"/>
    </source>
</evidence>
<feature type="modified residue" description="4-aspartylphosphate" evidence="9">
    <location>
        <position position="790"/>
    </location>
</feature>
<proteinExistence type="predicted"/>
<dbReference type="Gene3D" id="2.60.120.260">
    <property type="entry name" value="Galactose-binding domain-like"/>
    <property type="match status" value="1"/>
</dbReference>
<feature type="domain" description="Histidine kinase" evidence="11">
    <location>
        <begin position="463"/>
        <end position="680"/>
    </location>
</feature>
<feature type="domain" description="Response regulatory" evidence="12">
    <location>
        <begin position="741"/>
        <end position="857"/>
    </location>
</feature>
<dbReference type="CDD" id="cd17574">
    <property type="entry name" value="REC_OmpR"/>
    <property type="match status" value="1"/>
</dbReference>
<keyword evidence="10" id="KW-1133">Transmembrane helix</keyword>
<dbReference type="Pfam" id="PF07695">
    <property type="entry name" value="7TMR-DISM_7TM"/>
    <property type="match status" value="1"/>
</dbReference>
<evidence type="ECO:0000256" key="5">
    <source>
        <dbReference type="ARBA" id="ARBA00022741"/>
    </source>
</evidence>
<dbReference type="Pfam" id="PF02518">
    <property type="entry name" value="HATPase_c"/>
    <property type="match status" value="2"/>
</dbReference>
<dbReference type="Pfam" id="PF00512">
    <property type="entry name" value="HisKA"/>
    <property type="match status" value="1"/>
</dbReference>
<comment type="caution">
    <text evidence="13">The sequence shown here is derived from an EMBL/GenBank/DDBJ whole genome shotgun (WGS) entry which is preliminary data.</text>
</comment>
<dbReference type="Pfam" id="PF06580">
    <property type="entry name" value="His_kinase"/>
    <property type="match status" value="1"/>
</dbReference>
<dbReference type="Pfam" id="PF00072">
    <property type="entry name" value="Response_reg"/>
    <property type="match status" value="1"/>
</dbReference>
<dbReference type="Gene3D" id="1.10.287.130">
    <property type="match status" value="1"/>
</dbReference>
<organism evidence="13 14">
    <name type="scientific">Marinicrinis sediminis</name>
    <dbReference type="NCBI Taxonomy" id="1652465"/>
    <lineage>
        <taxon>Bacteria</taxon>
        <taxon>Bacillati</taxon>
        <taxon>Bacillota</taxon>
        <taxon>Bacilli</taxon>
        <taxon>Bacillales</taxon>
        <taxon>Paenibacillaceae</taxon>
    </lineage>
</organism>
<dbReference type="SUPFAM" id="SSF47384">
    <property type="entry name" value="Homodimeric domain of signal transducing histidine kinase"/>
    <property type="match status" value="1"/>
</dbReference>
<dbReference type="Gene3D" id="3.30.565.10">
    <property type="entry name" value="Histidine kinase-like ATPase, C-terminal domain"/>
    <property type="match status" value="2"/>
</dbReference>
<keyword evidence="6" id="KW-0418">Kinase</keyword>
<keyword evidence="10" id="KW-0812">Transmembrane</keyword>
<dbReference type="InterPro" id="IPR011623">
    <property type="entry name" value="7TMR_DISM_rcpt_extracell_dom1"/>
</dbReference>
<sequence length="1065" mass="120249">MMKTSTKLKSRSAYPHTYTAKSFIQHLLIFLLFLSILLLIRWAWNEFNATPDHPQAVQGVVDFRGWNFEDSRSITLHGEWEFFPQALLTPDHFDASGSSGQLSADTKYVQVPGNWGNPSNRVEQPAYGYGTYRLRILVDPSLDQPYALWIHRINFASMVFLNDQQELPFGLPAEDKNRYRPKAKSYTANYDANGAEEIVLLIQVANYENPWEGGIVGPVHFGSQAAVDTEYMYNIGIQFVVFIVLVLHALYAVLLFVFSGKQKTIIPLFFMFLFAAIFVISDHDHLLLLWLSLAYKWDLKIRLLTYMWLSFSAMQLIRTLSAQSGNNKGFSIFTALLGCYSVFIVCTPAYFNYHTYSTVLFLLFYLLPVAWSFVLIFGMVRRKQKDAFYILFAGTAILSSALGGILFLGNPFDTRFYPVDILASVVGFSAYCFKIFFRNARERDELNERLRDSDKRKDQFLANTSHELRTPLHGIMNIARSLARQDGGRSNGIEVRDLELLIKLSSRMSHMLDDLLDAARLKDGHIKLNRAPLLMQSVVPGVIEMLDFLVRGRSVRLEMNISKDAPAVWADEKRVIQIVYNLLHNAIKFTERGTIRIIAERRMKHLAVHIIDTGMGMDKLTLSRIFNPYEQGSAQFDSGSGVGLGLSICKQLVELHGGELTATSVPGKGSTFTLQLPLADAAHSQETVVPLLTNRMATYPWERPEHAASVESTDDPPYAESSEYVSSFRPKLSMNMNGQTNILAVDDDPVNLNVLTTILSDDAYHLRTATSASEALAMLDEERWDLIITDVMMPGISGYELTKRVRERFSLSELPILLLTARSQLTDTFTGFSCGANDYVTKPVDALELQYRIWSLTMLKQSVDESLRIEAASLQAQIEPHFLFNALNSILALSTLDIERMHKLGEAFTAYLRISYQFVNSRKLVLLSQELELVQAYLYIEKERFEDRLSIIWEGERNLHVTIPPLTIQPLVENAVKHGVVNRASGGTVTIRIVHEVDHVRIEIKDDGFGMDAAMVKECIQPPTDNRAGIGLYNTNRRLKQIYGQGLLITSQSGEGTTVSFSIPV</sequence>
<evidence type="ECO:0000256" key="2">
    <source>
        <dbReference type="ARBA" id="ARBA00012438"/>
    </source>
</evidence>
<evidence type="ECO:0000256" key="10">
    <source>
        <dbReference type="SAM" id="Phobius"/>
    </source>
</evidence>
<evidence type="ECO:0000313" key="14">
    <source>
        <dbReference type="Proteomes" id="UP001597497"/>
    </source>
</evidence>
<dbReference type="PROSITE" id="PS50110">
    <property type="entry name" value="RESPONSE_REGULATORY"/>
    <property type="match status" value="1"/>
</dbReference>
<dbReference type="SMART" id="SM00448">
    <property type="entry name" value="REC"/>
    <property type="match status" value="1"/>
</dbReference>
<dbReference type="SUPFAM" id="SSF49785">
    <property type="entry name" value="Galactose-binding domain-like"/>
    <property type="match status" value="1"/>
</dbReference>
<feature type="domain" description="Histidine kinase" evidence="11">
    <location>
        <begin position="968"/>
        <end position="1065"/>
    </location>
</feature>
<name>A0ABW5R6C7_9BACL</name>
<dbReference type="PANTHER" id="PTHR43047">
    <property type="entry name" value="TWO-COMPONENT HISTIDINE PROTEIN KINASE"/>
    <property type="match status" value="1"/>
</dbReference>
<dbReference type="Gene3D" id="3.40.50.2300">
    <property type="match status" value="1"/>
</dbReference>
<evidence type="ECO:0000256" key="9">
    <source>
        <dbReference type="PROSITE-ProRule" id="PRU00169"/>
    </source>
</evidence>
<evidence type="ECO:0000259" key="11">
    <source>
        <dbReference type="PROSITE" id="PS50109"/>
    </source>
</evidence>
<keyword evidence="8" id="KW-0902">Two-component regulatory system</keyword>
<evidence type="ECO:0000256" key="4">
    <source>
        <dbReference type="ARBA" id="ARBA00022679"/>
    </source>
</evidence>
<dbReference type="Proteomes" id="UP001597497">
    <property type="component" value="Unassembled WGS sequence"/>
</dbReference>
<keyword evidence="7 13" id="KW-0067">ATP-binding</keyword>
<dbReference type="SMART" id="SM00388">
    <property type="entry name" value="HisKA"/>
    <property type="match status" value="1"/>
</dbReference>
<dbReference type="InterPro" id="IPR036097">
    <property type="entry name" value="HisK_dim/P_sf"/>
</dbReference>
<feature type="transmembrane region" description="Helical" evidence="10">
    <location>
        <begin position="231"/>
        <end position="258"/>
    </location>
</feature>
<evidence type="ECO:0000256" key="7">
    <source>
        <dbReference type="ARBA" id="ARBA00022840"/>
    </source>
</evidence>
<evidence type="ECO:0000256" key="8">
    <source>
        <dbReference type="ARBA" id="ARBA00023012"/>
    </source>
</evidence>
<evidence type="ECO:0000313" key="13">
    <source>
        <dbReference type="EMBL" id="MFD2670567.1"/>
    </source>
</evidence>
<feature type="transmembrane region" description="Helical" evidence="10">
    <location>
        <begin position="301"/>
        <end position="320"/>
    </location>
</feature>
<dbReference type="PANTHER" id="PTHR43047:SF72">
    <property type="entry name" value="OSMOSENSING HISTIDINE PROTEIN KINASE SLN1"/>
    <property type="match status" value="1"/>
</dbReference>
<dbReference type="InterPro" id="IPR003661">
    <property type="entry name" value="HisK_dim/P_dom"/>
</dbReference>
<keyword evidence="3 9" id="KW-0597">Phosphoprotein</keyword>
<feature type="transmembrane region" description="Helical" evidence="10">
    <location>
        <begin position="359"/>
        <end position="380"/>
    </location>
</feature>
<dbReference type="PROSITE" id="PS50109">
    <property type="entry name" value="HIS_KIN"/>
    <property type="match status" value="2"/>
</dbReference>
<evidence type="ECO:0000256" key="6">
    <source>
        <dbReference type="ARBA" id="ARBA00022777"/>
    </source>
</evidence>